<keyword evidence="1" id="KW-0812">Transmembrane</keyword>
<sequence>MNKVNISVLIIVIVFTVFISNIFVTNFSQKENPQNTEKPKLSWFWATLDLINPGEVNNSMFTHYSSISIKGRLYNKISG</sequence>
<evidence type="ECO:0000256" key="1">
    <source>
        <dbReference type="SAM" id="Phobius"/>
    </source>
</evidence>
<feature type="transmembrane region" description="Helical" evidence="1">
    <location>
        <begin position="6"/>
        <end position="24"/>
    </location>
</feature>
<organism evidence="2">
    <name type="scientific">marine sediment metagenome</name>
    <dbReference type="NCBI Taxonomy" id="412755"/>
    <lineage>
        <taxon>unclassified sequences</taxon>
        <taxon>metagenomes</taxon>
        <taxon>ecological metagenomes</taxon>
    </lineage>
</organism>
<protein>
    <submittedName>
        <fullName evidence="2">Uncharacterized protein</fullName>
    </submittedName>
</protein>
<comment type="caution">
    <text evidence="2">The sequence shown here is derived from an EMBL/GenBank/DDBJ whole genome shotgun (WGS) entry which is preliminary data.</text>
</comment>
<accession>X1AAZ3</accession>
<keyword evidence="1" id="KW-1133">Transmembrane helix</keyword>
<name>X1AAZ3_9ZZZZ</name>
<keyword evidence="1" id="KW-0472">Membrane</keyword>
<dbReference type="AlphaFoldDB" id="X1AAZ3"/>
<evidence type="ECO:0000313" key="2">
    <source>
        <dbReference type="EMBL" id="GAG57306.1"/>
    </source>
</evidence>
<dbReference type="EMBL" id="BART01006071">
    <property type="protein sequence ID" value="GAG57306.1"/>
    <property type="molecule type" value="Genomic_DNA"/>
</dbReference>
<proteinExistence type="predicted"/>
<gene>
    <name evidence="2" type="ORF">S01H4_13803</name>
</gene>
<feature type="non-terminal residue" evidence="2">
    <location>
        <position position="79"/>
    </location>
</feature>
<reference evidence="2" key="1">
    <citation type="journal article" date="2014" name="Front. Microbiol.">
        <title>High frequency of phylogenetically diverse reductive dehalogenase-homologous genes in deep subseafloor sedimentary metagenomes.</title>
        <authorList>
            <person name="Kawai M."/>
            <person name="Futagami T."/>
            <person name="Toyoda A."/>
            <person name="Takaki Y."/>
            <person name="Nishi S."/>
            <person name="Hori S."/>
            <person name="Arai W."/>
            <person name="Tsubouchi T."/>
            <person name="Morono Y."/>
            <person name="Uchiyama I."/>
            <person name="Ito T."/>
            <person name="Fujiyama A."/>
            <person name="Inagaki F."/>
            <person name="Takami H."/>
        </authorList>
    </citation>
    <scope>NUCLEOTIDE SEQUENCE</scope>
    <source>
        <strain evidence="2">Expedition CK06-06</strain>
    </source>
</reference>